<dbReference type="PROSITE" id="PS51375">
    <property type="entry name" value="PPR"/>
    <property type="match status" value="3"/>
</dbReference>
<evidence type="ECO:0000313" key="5">
    <source>
        <dbReference type="Proteomes" id="UP000017836"/>
    </source>
</evidence>
<name>U5D9X7_AMBTC</name>
<dbReference type="OMA" id="HFWAVIR"/>
<evidence type="ECO:0000313" key="4">
    <source>
        <dbReference type="EMBL" id="ERN17188.1"/>
    </source>
</evidence>
<evidence type="ECO:0000256" key="1">
    <source>
        <dbReference type="ARBA" id="ARBA00022737"/>
    </source>
</evidence>
<dbReference type="eggNOG" id="KOG4197">
    <property type="taxonomic scope" value="Eukaryota"/>
</dbReference>
<reference evidence="5" key="1">
    <citation type="journal article" date="2013" name="Science">
        <title>The Amborella genome and the evolution of flowering plants.</title>
        <authorList>
            <consortium name="Amborella Genome Project"/>
        </authorList>
    </citation>
    <scope>NUCLEOTIDE SEQUENCE [LARGE SCALE GENOMIC DNA]</scope>
</reference>
<dbReference type="InterPro" id="IPR002885">
    <property type="entry name" value="PPR_rpt"/>
</dbReference>
<gene>
    <name evidence="4" type="ORF">AMTR_s00044p00151840</name>
</gene>
<dbReference type="STRING" id="13333.U5D9X7"/>
<keyword evidence="5" id="KW-1185">Reference proteome</keyword>
<dbReference type="AlphaFoldDB" id="U5D9X7"/>
<feature type="domain" description="PROP1-like PPR" evidence="3">
    <location>
        <begin position="120"/>
        <end position="259"/>
    </location>
</feature>
<organism evidence="4 5">
    <name type="scientific">Amborella trichopoda</name>
    <dbReference type="NCBI Taxonomy" id="13333"/>
    <lineage>
        <taxon>Eukaryota</taxon>
        <taxon>Viridiplantae</taxon>
        <taxon>Streptophyta</taxon>
        <taxon>Embryophyta</taxon>
        <taxon>Tracheophyta</taxon>
        <taxon>Spermatophyta</taxon>
        <taxon>Magnoliopsida</taxon>
        <taxon>Amborellales</taxon>
        <taxon>Amborellaceae</taxon>
        <taxon>Amborella</taxon>
    </lineage>
</organism>
<feature type="repeat" description="PPR" evidence="2">
    <location>
        <begin position="209"/>
        <end position="243"/>
    </location>
</feature>
<dbReference type="PANTHER" id="PTHR47493">
    <property type="entry name" value="OS08G0520200 PROTEIN"/>
    <property type="match status" value="1"/>
</dbReference>
<evidence type="ECO:0000256" key="2">
    <source>
        <dbReference type="PROSITE-ProRule" id="PRU00708"/>
    </source>
</evidence>
<accession>U5D9X7</accession>
<dbReference type="NCBIfam" id="TIGR00756">
    <property type="entry name" value="PPR"/>
    <property type="match status" value="2"/>
</dbReference>
<dbReference type="EMBL" id="KI392384">
    <property type="protein sequence ID" value="ERN17188.1"/>
    <property type="molecule type" value="Genomic_DNA"/>
</dbReference>
<keyword evidence="1" id="KW-0677">Repeat</keyword>
<sequence>MNQTFYLLFHNSTPPLPFQTSHFCKSSINPHKPLVLKPLLLPINCWSTRTNPAIPLEQNPQDSKHRALLVQNFFQTQQLLDLIEKIKGGIDPLKLLRDEGDWNKDQFWAVMKLLKETSRIKEAMQVFDYWVNVERSRLDDSNYTKMIELLVDAGLMDEATTMLKEVKDFGVRPTVAVYNFIVHGYANTGNFDKANLFLREMRDLGLVPESETYDGLIRAYGNHRMYDDMAKCAKKMESEGFTPDHLTYNILIREFARGGLMVRMEGAYRTLLSKKMGLQYSTLVAMLEAYAALGCVNEMETVFRRLLKSKIPLKEDLVRKVARAYIKNHRFSRLEDLGLGVASKTGRTDLFWCLLLLSHACLCSRKGIKSVIQEMKSAMVRPNVTFANITALTYLKMKDVQYLDVLLSQLQLLNVNPDIVTVGVVMDAYVSGFDDIKALRMWRKTGFLRRPVEMNTDPLVLTAFGKGYFLRSCEELYLSLGAKGRERKVWTYNDLIDLVFNQNERS</sequence>
<feature type="repeat" description="PPR" evidence="2">
    <location>
        <begin position="174"/>
        <end position="208"/>
    </location>
</feature>
<dbReference type="OrthoDB" id="185373at2759"/>
<feature type="repeat" description="PPR" evidence="2">
    <location>
        <begin position="139"/>
        <end position="173"/>
    </location>
</feature>
<evidence type="ECO:0000259" key="3">
    <source>
        <dbReference type="Pfam" id="PF17177"/>
    </source>
</evidence>
<proteinExistence type="predicted"/>
<dbReference type="Proteomes" id="UP000017836">
    <property type="component" value="Unassembled WGS sequence"/>
</dbReference>
<dbReference type="Gene3D" id="1.25.40.10">
    <property type="entry name" value="Tetratricopeptide repeat domain"/>
    <property type="match status" value="3"/>
</dbReference>
<dbReference type="InterPro" id="IPR011990">
    <property type="entry name" value="TPR-like_helical_dom_sf"/>
</dbReference>
<dbReference type="Pfam" id="PF17177">
    <property type="entry name" value="PPR_long"/>
    <property type="match status" value="1"/>
</dbReference>
<dbReference type="HOGENOM" id="CLU_539020_0_0_1"/>
<protein>
    <recommendedName>
        <fullName evidence="3">PROP1-like PPR domain-containing protein</fullName>
    </recommendedName>
</protein>
<dbReference type="Pfam" id="PF01535">
    <property type="entry name" value="PPR"/>
    <property type="match status" value="1"/>
</dbReference>
<dbReference type="KEGG" id="atr:18445522"/>
<dbReference type="PANTHER" id="PTHR47493:SF3">
    <property type="entry name" value="PENTACOTRIPEPTIDE-REPEAT REGION OF PRORP DOMAIN-CONTAINING PROTEIN"/>
    <property type="match status" value="1"/>
</dbReference>
<dbReference type="InterPro" id="IPR033443">
    <property type="entry name" value="PROP1-like_PPR_dom"/>
</dbReference>
<dbReference type="Gramene" id="ERN17188">
    <property type="protein sequence ID" value="ERN17188"/>
    <property type="gene ID" value="AMTR_s00044p00151840"/>
</dbReference>